<dbReference type="AlphaFoldDB" id="A0A5Q6PDQ8"/>
<sequence length="305" mass="35777">MRYICHDSYIDLSTHLALKLLNSKSYSDLKSTQVEAVIAAKQEYKSHKHNYPMFIDTLNRELESLRFHYSLYSSEQYYLCLDDKLEEESRIKAKIKKQSSNGIHLYQVYRNHLSLLKSMPSKFQDFLKIVALSSEGAISIQTETQNLVKVIYREIEYIFRHVTDEDGRMSIPYSLGYDIRNHHLKSVVGKQFTFEVGNGVTLPYHYSEGLSYQDLRHYKNKFDKTELSKVLLIEMYNFVSDMMSLLPNRDTFHNEIISNLKSNIMLSEKAGIKVLMTFHDRFERAKSAMDRMKDLNPNYKLIVAC</sequence>
<gene>
    <name evidence="1" type="ORF">F0M16_19910</name>
</gene>
<evidence type="ECO:0000313" key="1">
    <source>
        <dbReference type="EMBL" id="KAA1252983.1"/>
    </source>
</evidence>
<protein>
    <submittedName>
        <fullName evidence="1">Uncharacterized protein</fullName>
    </submittedName>
</protein>
<proteinExistence type="predicted"/>
<name>A0A5Q6PDQ8_VIBCL</name>
<reference evidence="1 2" key="1">
    <citation type="submission" date="2019-09" db="EMBL/GenBank/DDBJ databases">
        <authorList>
            <person name="Kritzky A."/>
            <person name="Schelkanova E.Y."/>
            <person name="Alkhova Z.V."/>
            <person name="Smirnova N.I."/>
        </authorList>
    </citation>
    <scope>NUCLEOTIDE SEQUENCE [LARGE SCALE GENOMIC DNA]</scope>
    <source>
        <strain evidence="1 2">M1526</strain>
    </source>
</reference>
<organism evidence="1 2">
    <name type="scientific">Vibrio cholerae</name>
    <dbReference type="NCBI Taxonomy" id="666"/>
    <lineage>
        <taxon>Bacteria</taxon>
        <taxon>Pseudomonadati</taxon>
        <taxon>Pseudomonadota</taxon>
        <taxon>Gammaproteobacteria</taxon>
        <taxon>Vibrionales</taxon>
        <taxon>Vibrionaceae</taxon>
        <taxon>Vibrio</taxon>
    </lineage>
</organism>
<dbReference type="Proteomes" id="UP000323225">
    <property type="component" value="Unassembled WGS sequence"/>
</dbReference>
<accession>A0A5Q6PDQ8</accession>
<evidence type="ECO:0000313" key="2">
    <source>
        <dbReference type="Proteomes" id="UP000323225"/>
    </source>
</evidence>
<comment type="caution">
    <text evidence="1">The sequence shown here is derived from an EMBL/GenBank/DDBJ whole genome shotgun (WGS) entry which is preliminary data.</text>
</comment>
<dbReference type="EMBL" id="VUAA01000031">
    <property type="protein sequence ID" value="KAA1252983.1"/>
    <property type="molecule type" value="Genomic_DNA"/>
</dbReference>